<sequence>MRVVLMIITAMLASTTHAQEHREAGAHEHGSGMLDIAIQGQRLTIALSVPAFDLVGFEHAPETRAQKLAVKRARARLQEPDRLWGFPAAASCSTDAIETSLLEPHHEHDDHASHDGHHEHKHDTHGEDAAHSNVTVNLDMRCEDMEALTVLEPEYFDIFPNAQELQVRVLGPSGASLFEIERGNALIILH</sequence>
<dbReference type="Pfam" id="PF10986">
    <property type="entry name" value="ZrgA"/>
    <property type="match status" value="1"/>
</dbReference>
<feature type="region of interest" description="Disordered" evidence="1">
    <location>
        <begin position="106"/>
        <end position="128"/>
    </location>
</feature>
<name>A0A084U546_9HYPH</name>
<organism evidence="2 3">
    <name type="scientific">Nitratireductor basaltis</name>
    <dbReference type="NCBI Taxonomy" id="472175"/>
    <lineage>
        <taxon>Bacteria</taxon>
        <taxon>Pseudomonadati</taxon>
        <taxon>Pseudomonadota</taxon>
        <taxon>Alphaproteobacteria</taxon>
        <taxon>Hyphomicrobiales</taxon>
        <taxon>Phyllobacteriaceae</taxon>
        <taxon>Nitratireductor</taxon>
    </lineage>
</organism>
<dbReference type="AlphaFoldDB" id="A0A084U546"/>
<dbReference type="RefSeq" id="WP_036486681.1">
    <property type="nucleotide sequence ID" value="NZ_JMQM01000003.1"/>
</dbReference>
<protein>
    <recommendedName>
        <fullName evidence="4">DUF2796 domain-containing protein</fullName>
    </recommendedName>
</protein>
<proteinExistence type="predicted"/>
<dbReference type="InterPro" id="IPR021253">
    <property type="entry name" value="ZrgA-like"/>
</dbReference>
<dbReference type="STRING" id="472175.EL18_03292"/>
<comment type="caution">
    <text evidence="2">The sequence shown here is derived from an EMBL/GenBank/DDBJ whole genome shotgun (WGS) entry which is preliminary data.</text>
</comment>
<dbReference type="OrthoDB" id="7346546at2"/>
<dbReference type="Proteomes" id="UP000053675">
    <property type="component" value="Unassembled WGS sequence"/>
</dbReference>
<dbReference type="eggNOG" id="COG4531">
    <property type="taxonomic scope" value="Bacteria"/>
</dbReference>
<keyword evidence="3" id="KW-1185">Reference proteome</keyword>
<evidence type="ECO:0000313" key="3">
    <source>
        <dbReference type="Proteomes" id="UP000053675"/>
    </source>
</evidence>
<dbReference type="EMBL" id="JMQM01000003">
    <property type="protein sequence ID" value="KFB08082.1"/>
    <property type="molecule type" value="Genomic_DNA"/>
</dbReference>
<dbReference type="PATRIC" id="fig|472175.3.peg.3289"/>
<evidence type="ECO:0008006" key="4">
    <source>
        <dbReference type="Google" id="ProtNLM"/>
    </source>
</evidence>
<evidence type="ECO:0000256" key="1">
    <source>
        <dbReference type="SAM" id="MobiDB-lite"/>
    </source>
</evidence>
<evidence type="ECO:0000313" key="2">
    <source>
        <dbReference type="EMBL" id="KFB08082.1"/>
    </source>
</evidence>
<reference evidence="2 3" key="1">
    <citation type="submission" date="2014-05" db="EMBL/GenBank/DDBJ databases">
        <title>Draft Genome Sequence of Nitratireductor basaltis Strain UMTGB225, A Marine Bacterium Isolated from Green Barrel Tunicate.</title>
        <authorList>
            <person name="Gan H.Y."/>
        </authorList>
    </citation>
    <scope>NUCLEOTIDE SEQUENCE [LARGE SCALE GENOMIC DNA]</scope>
    <source>
        <strain evidence="2 3">UMTGB225</strain>
    </source>
</reference>
<accession>A0A084U546</accession>
<gene>
    <name evidence="2" type="ORF">EL18_03292</name>
</gene>